<comment type="caution">
    <text evidence="4">The sequence shown here is derived from an EMBL/GenBank/DDBJ whole genome shotgun (WGS) entry which is preliminary data.</text>
</comment>
<dbReference type="PANTHER" id="PTHR44942:SF4">
    <property type="entry name" value="METHYLTRANSFERASE TYPE 11 DOMAIN-CONTAINING PROTEIN"/>
    <property type="match status" value="1"/>
</dbReference>
<dbReference type="RefSeq" id="WP_095722374.1">
    <property type="nucleotide sequence ID" value="NZ_NTFS01000149.1"/>
</dbReference>
<dbReference type="InterPro" id="IPR051052">
    <property type="entry name" value="Diverse_substrate_MTase"/>
</dbReference>
<reference evidence="4 5" key="1">
    <citation type="submission" date="2017-08" db="EMBL/GenBank/DDBJ databases">
        <title>Draft genome sequence of filamentous cyanobacterium Calothrix elsteri CCALA 953.</title>
        <authorList>
            <person name="Gagunashvili A.N."/>
            <person name="Elster J."/>
            <person name="Andresson O.S."/>
        </authorList>
    </citation>
    <scope>NUCLEOTIDE SEQUENCE [LARGE SCALE GENOMIC DNA]</scope>
    <source>
        <strain evidence="4 5">CCALA 953</strain>
    </source>
</reference>
<dbReference type="SUPFAM" id="SSF53335">
    <property type="entry name" value="S-adenosyl-L-methionine-dependent methyltransferases"/>
    <property type="match status" value="1"/>
</dbReference>
<keyword evidence="1 4" id="KW-0489">Methyltransferase</keyword>
<evidence type="ECO:0000259" key="3">
    <source>
        <dbReference type="Pfam" id="PF13649"/>
    </source>
</evidence>
<dbReference type="Proteomes" id="UP000218238">
    <property type="component" value="Unassembled WGS sequence"/>
</dbReference>
<name>A0A2A2THX6_9CYAN</name>
<sequence length="288" mass="33221">MNQENLSNDFVAAFFKSIQSKDLEQKKVWYSNAAEAYNKTRPRYPQQLINRVIELTQLPPNGKILEIGCGPGIATVAFAQLGFTIVCIEPNLEFCQLARQNCAAYPNVEIINTSFEEWELEPEGFDAVLAATSIHWVPAENRYQKIAELLKENAYLILLWNVVFQPEYELYQHLRDIYLTYTPSLAEYEDKRLEDEKVKGIGHGIIHFGQEIIDSGKFKDLIYEQISWQTTYSTDDYLMLLSSLSQYIGLDSQNKDSLFTELRERIENNFGENINFSLLSAFQIAKKL</sequence>
<dbReference type="EMBL" id="NTFS01000149">
    <property type="protein sequence ID" value="PAX53354.1"/>
    <property type="molecule type" value="Genomic_DNA"/>
</dbReference>
<keyword evidence="5" id="KW-1185">Reference proteome</keyword>
<evidence type="ECO:0000313" key="4">
    <source>
        <dbReference type="EMBL" id="PAX53354.1"/>
    </source>
</evidence>
<dbReference type="GO" id="GO:0008168">
    <property type="term" value="F:methyltransferase activity"/>
    <property type="evidence" value="ECO:0007669"/>
    <property type="project" value="UniProtKB-KW"/>
</dbReference>
<evidence type="ECO:0000256" key="2">
    <source>
        <dbReference type="ARBA" id="ARBA00022679"/>
    </source>
</evidence>
<dbReference type="Gene3D" id="3.40.50.150">
    <property type="entry name" value="Vaccinia Virus protein VP39"/>
    <property type="match status" value="1"/>
</dbReference>
<feature type="domain" description="Methyltransferase" evidence="3">
    <location>
        <begin position="64"/>
        <end position="151"/>
    </location>
</feature>
<evidence type="ECO:0000256" key="1">
    <source>
        <dbReference type="ARBA" id="ARBA00022603"/>
    </source>
</evidence>
<dbReference type="PANTHER" id="PTHR44942">
    <property type="entry name" value="METHYLTRANSF_11 DOMAIN-CONTAINING PROTEIN"/>
    <property type="match status" value="1"/>
</dbReference>
<gene>
    <name evidence="4" type="ORF">CK510_14500</name>
</gene>
<dbReference type="InterPro" id="IPR029063">
    <property type="entry name" value="SAM-dependent_MTases_sf"/>
</dbReference>
<dbReference type="InterPro" id="IPR041698">
    <property type="entry name" value="Methyltransf_25"/>
</dbReference>
<dbReference type="AlphaFoldDB" id="A0A2A2THX6"/>
<protein>
    <submittedName>
        <fullName evidence="4">SAM-dependent methyltransferase</fullName>
    </submittedName>
</protein>
<dbReference type="OrthoDB" id="9797252at2"/>
<accession>A0A2A2THX6</accession>
<dbReference type="CDD" id="cd02440">
    <property type="entry name" value="AdoMet_MTases"/>
    <property type="match status" value="1"/>
</dbReference>
<keyword evidence="2 4" id="KW-0808">Transferase</keyword>
<dbReference type="Pfam" id="PF13649">
    <property type="entry name" value="Methyltransf_25"/>
    <property type="match status" value="1"/>
</dbReference>
<dbReference type="GO" id="GO:0032259">
    <property type="term" value="P:methylation"/>
    <property type="evidence" value="ECO:0007669"/>
    <property type="project" value="UniProtKB-KW"/>
</dbReference>
<organism evidence="4 5">
    <name type="scientific">Brunnivagina elsteri CCALA 953</name>
    <dbReference type="NCBI Taxonomy" id="987040"/>
    <lineage>
        <taxon>Bacteria</taxon>
        <taxon>Bacillati</taxon>
        <taxon>Cyanobacteriota</taxon>
        <taxon>Cyanophyceae</taxon>
        <taxon>Nostocales</taxon>
        <taxon>Calotrichaceae</taxon>
        <taxon>Brunnivagina</taxon>
    </lineage>
</organism>
<proteinExistence type="predicted"/>
<evidence type="ECO:0000313" key="5">
    <source>
        <dbReference type="Proteomes" id="UP000218238"/>
    </source>
</evidence>